<accession>A0A183BXI7</accession>
<dbReference type="Proteomes" id="UP000050741">
    <property type="component" value="Unassembled WGS sequence"/>
</dbReference>
<protein>
    <submittedName>
        <fullName evidence="2">HTH_48 domain-containing protein</fullName>
    </submittedName>
</protein>
<reference evidence="1" key="1">
    <citation type="submission" date="2014-05" db="EMBL/GenBank/DDBJ databases">
        <title>The genome and life-stage specific transcriptomes of Globodera pallida elucidate key aspects of plant parasitism by a cyst nematode.</title>
        <authorList>
            <person name="Cotton J.A."/>
            <person name="Lilley C.J."/>
            <person name="Jones L.M."/>
            <person name="Kikuchi T."/>
            <person name="Reid A.J."/>
            <person name="Thorpe P."/>
            <person name="Tsai I.J."/>
            <person name="Beasley H."/>
            <person name="Blok V."/>
            <person name="Cock P.J.A."/>
            <person name="Van den Akker S.E."/>
            <person name="Holroyd N."/>
            <person name="Hunt M."/>
            <person name="Mantelin S."/>
            <person name="Naghra H."/>
            <person name="Pain A."/>
            <person name="Palomares-Rius J.E."/>
            <person name="Zarowiecki M."/>
            <person name="Berriman M."/>
            <person name="Jones J.T."/>
            <person name="Urwin P.E."/>
        </authorList>
    </citation>
    <scope>NUCLEOTIDE SEQUENCE [LARGE SCALE GENOMIC DNA]</scope>
    <source>
        <strain evidence="1">Lindley</strain>
    </source>
</reference>
<evidence type="ECO:0000313" key="2">
    <source>
        <dbReference type="WBParaSite" id="GPLIN_000532600"/>
    </source>
</evidence>
<dbReference type="AlphaFoldDB" id="A0A183BXI7"/>
<proteinExistence type="predicted"/>
<organism evidence="1 2">
    <name type="scientific">Globodera pallida</name>
    <name type="common">Potato cyst nematode worm</name>
    <name type="synonym">Heterodera pallida</name>
    <dbReference type="NCBI Taxonomy" id="36090"/>
    <lineage>
        <taxon>Eukaryota</taxon>
        <taxon>Metazoa</taxon>
        <taxon>Ecdysozoa</taxon>
        <taxon>Nematoda</taxon>
        <taxon>Chromadorea</taxon>
        <taxon>Rhabditida</taxon>
        <taxon>Tylenchina</taxon>
        <taxon>Tylenchomorpha</taxon>
        <taxon>Tylenchoidea</taxon>
        <taxon>Heteroderidae</taxon>
        <taxon>Heteroderinae</taxon>
        <taxon>Globodera</taxon>
    </lineage>
</organism>
<evidence type="ECO:0000313" key="1">
    <source>
        <dbReference type="Proteomes" id="UP000050741"/>
    </source>
</evidence>
<sequence length="72" mass="8219">MCYDADPKSVTPLTILNYINTHTENHWSTGPTTTTEEYIVWFSSLSIKNANEVLAKLKKRYAVKRVTVKSDV</sequence>
<reference evidence="2" key="2">
    <citation type="submission" date="2016-06" db="UniProtKB">
        <authorList>
            <consortium name="WormBaseParasite"/>
        </authorList>
    </citation>
    <scope>IDENTIFICATION</scope>
</reference>
<name>A0A183BXI7_GLOPA</name>
<dbReference type="WBParaSite" id="GPLIN_000532600">
    <property type="protein sequence ID" value="GPLIN_000532600"/>
    <property type="gene ID" value="GPLIN_000532600"/>
</dbReference>
<keyword evidence="1" id="KW-1185">Reference proteome</keyword>